<reference evidence="7" key="2">
    <citation type="journal article" date="2021" name="PeerJ">
        <title>Extensive microbial diversity within the chicken gut microbiome revealed by metagenomics and culture.</title>
        <authorList>
            <person name="Gilroy R."/>
            <person name="Ravi A."/>
            <person name="Getino M."/>
            <person name="Pursley I."/>
            <person name="Horton D.L."/>
            <person name="Alikhan N.F."/>
            <person name="Baker D."/>
            <person name="Gharbi K."/>
            <person name="Hall N."/>
            <person name="Watson M."/>
            <person name="Adriaenssens E.M."/>
            <person name="Foster-Nyarko E."/>
            <person name="Jarju S."/>
            <person name="Secka A."/>
            <person name="Antonio M."/>
            <person name="Oren A."/>
            <person name="Chaudhuri R.R."/>
            <person name="La Ragione R."/>
            <person name="Hildebrand F."/>
            <person name="Pallen M.J."/>
        </authorList>
    </citation>
    <scope>NUCLEOTIDE SEQUENCE</scope>
    <source>
        <strain evidence="7">CHK195-11698</strain>
    </source>
</reference>
<dbReference type="PROSITE" id="PS51898">
    <property type="entry name" value="TYR_RECOMBINASE"/>
    <property type="match status" value="1"/>
</dbReference>
<evidence type="ECO:0000259" key="6">
    <source>
        <dbReference type="PROSITE" id="PS51900"/>
    </source>
</evidence>
<evidence type="ECO:0000313" key="8">
    <source>
        <dbReference type="Proteomes" id="UP000824175"/>
    </source>
</evidence>
<keyword evidence="3" id="KW-0233">DNA recombination</keyword>
<dbReference type="PANTHER" id="PTHR30349">
    <property type="entry name" value="PHAGE INTEGRASE-RELATED"/>
    <property type="match status" value="1"/>
</dbReference>
<keyword evidence="2 4" id="KW-0238">DNA-binding</keyword>
<dbReference type="InterPro" id="IPR011010">
    <property type="entry name" value="DNA_brk_join_enz"/>
</dbReference>
<dbReference type="Gene3D" id="1.10.150.130">
    <property type="match status" value="1"/>
</dbReference>
<feature type="domain" description="Tyr recombinase" evidence="5">
    <location>
        <begin position="190"/>
        <end position="422"/>
    </location>
</feature>
<dbReference type="GO" id="GO:0015074">
    <property type="term" value="P:DNA integration"/>
    <property type="evidence" value="ECO:0007669"/>
    <property type="project" value="InterPro"/>
</dbReference>
<evidence type="ECO:0000256" key="4">
    <source>
        <dbReference type="PROSITE-ProRule" id="PRU01248"/>
    </source>
</evidence>
<dbReference type="InterPro" id="IPR013762">
    <property type="entry name" value="Integrase-like_cat_sf"/>
</dbReference>
<evidence type="ECO:0000313" key="7">
    <source>
        <dbReference type="EMBL" id="HIU12642.1"/>
    </source>
</evidence>
<evidence type="ECO:0000256" key="2">
    <source>
        <dbReference type="ARBA" id="ARBA00023125"/>
    </source>
</evidence>
<comment type="caution">
    <text evidence="7">The sequence shown here is derived from an EMBL/GenBank/DDBJ whole genome shotgun (WGS) entry which is preliminary data.</text>
</comment>
<dbReference type="SUPFAM" id="SSF56349">
    <property type="entry name" value="DNA breaking-rejoining enzymes"/>
    <property type="match status" value="1"/>
</dbReference>
<evidence type="ECO:0000256" key="3">
    <source>
        <dbReference type="ARBA" id="ARBA00023172"/>
    </source>
</evidence>
<proteinExistence type="inferred from homology"/>
<accession>A0A9D1L097</accession>
<dbReference type="GO" id="GO:0006310">
    <property type="term" value="P:DNA recombination"/>
    <property type="evidence" value="ECO:0007669"/>
    <property type="project" value="UniProtKB-KW"/>
</dbReference>
<organism evidence="7 8">
    <name type="scientific">Candidatus Fimiplasma intestinipullorum</name>
    <dbReference type="NCBI Taxonomy" id="2840825"/>
    <lineage>
        <taxon>Bacteria</taxon>
        <taxon>Bacillati</taxon>
        <taxon>Bacillota</taxon>
        <taxon>Clostridia</taxon>
        <taxon>Eubacteriales</taxon>
        <taxon>Candidatus Fimiplasma</taxon>
    </lineage>
</organism>
<dbReference type="InterPro" id="IPR044068">
    <property type="entry name" value="CB"/>
</dbReference>
<dbReference type="Proteomes" id="UP000824175">
    <property type="component" value="Unassembled WGS sequence"/>
</dbReference>
<protein>
    <submittedName>
        <fullName evidence="7">Site-specific integrase</fullName>
    </submittedName>
</protein>
<sequence length="430" mass="49405">MAKGSVRKKGKKWYARFYIEDERGRKVQKEFAGTESKSETEAMLRKAIADYEEKKFVAKADNITLGGLLDIWAEEELKVGTLSNGTVENYLQAINRIKQHPISERKLKTVTSEHLQQFLDLLTFGGSVGSFVSKGYSKDYIHSFSAVLQQSFRFAVFPKQLITFNPMQYVVLKKKTDSADLFAEENAEDGAVKTLTYELYQKLLAQLSKRNKDAVLPVQIAYFTGLRLGEVAGLTWQDINLDEQYLTVRRSVRYNSARHKTEIGPTKRKKVRTVDFCDTLAEILRAAKKEQHKNRFQYGELYHRNYYKEVREKNRVFYEYYHLDGTQEIPDDYKEISFVCLRSDGSLELPSTVGIACRSARKKVPELEGFHFHTLRHTYTTNLLENGAQPKDVQELLGHSDVSTTMNVYAHATREAKKKSAKLLDMVVGQ</sequence>
<dbReference type="InterPro" id="IPR010998">
    <property type="entry name" value="Integrase_recombinase_N"/>
</dbReference>
<dbReference type="InterPro" id="IPR050090">
    <property type="entry name" value="Tyrosine_recombinase_XerCD"/>
</dbReference>
<name>A0A9D1L097_9FIRM</name>
<gene>
    <name evidence="7" type="ORF">IAD15_01005</name>
</gene>
<reference evidence="7" key="1">
    <citation type="submission" date="2020-10" db="EMBL/GenBank/DDBJ databases">
        <authorList>
            <person name="Gilroy R."/>
        </authorList>
    </citation>
    <scope>NUCLEOTIDE SEQUENCE</scope>
    <source>
        <strain evidence="7">CHK195-11698</strain>
    </source>
</reference>
<evidence type="ECO:0000256" key="1">
    <source>
        <dbReference type="ARBA" id="ARBA00008857"/>
    </source>
</evidence>
<dbReference type="PANTHER" id="PTHR30349:SF64">
    <property type="entry name" value="PROPHAGE INTEGRASE INTD-RELATED"/>
    <property type="match status" value="1"/>
</dbReference>
<dbReference type="Pfam" id="PF00589">
    <property type="entry name" value="Phage_integrase"/>
    <property type="match status" value="1"/>
</dbReference>
<evidence type="ECO:0000259" key="5">
    <source>
        <dbReference type="PROSITE" id="PS51898"/>
    </source>
</evidence>
<feature type="domain" description="Core-binding (CB)" evidence="6">
    <location>
        <begin position="63"/>
        <end position="156"/>
    </location>
</feature>
<dbReference type="AlphaFoldDB" id="A0A9D1L097"/>
<dbReference type="Gene3D" id="1.10.443.10">
    <property type="entry name" value="Intergrase catalytic core"/>
    <property type="match status" value="1"/>
</dbReference>
<dbReference type="GO" id="GO:0003677">
    <property type="term" value="F:DNA binding"/>
    <property type="evidence" value="ECO:0007669"/>
    <property type="project" value="UniProtKB-UniRule"/>
</dbReference>
<dbReference type="CDD" id="cd01189">
    <property type="entry name" value="INT_ICEBs1_C_like"/>
    <property type="match status" value="1"/>
</dbReference>
<dbReference type="InterPro" id="IPR002104">
    <property type="entry name" value="Integrase_catalytic"/>
</dbReference>
<dbReference type="EMBL" id="DVMJ01000007">
    <property type="protein sequence ID" value="HIU12642.1"/>
    <property type="molecule type" value="Genomic_DNA"/>
</dbReference>
<dbReference type="PROSITE" id="PS51900">
    <property type="entry name" value="CB"/>
    <property type="match status" value="1"/>
</dbReference>
<comment type="similarity">
    <text evidence="1">Belongs to the 'phage' integrase family.</text>
</comment>